<evidence type="ECO:0000313" key="3">
    <source>
        <dbReference type="Proteomes" id="UP000691718"/>
    </source>
</evidence>
<proteinExistence type="predicted"/>
<dbReference type="Proteomes" id="UP000691718">
    <property type="component" value="Unassembled WGS sequence"/>
</dbReference>
<dbReference type="Pfam" id="PF25298">
    <property type="entry name" value="Baculo_FP_2nd"/>
    <property type="match status" value="1"/>
</dbReference>
<dbReference type="PANTHER" id="PTHR11505">
    <property type="entry name" value="L1 TRANSPOSABLE ELEMENT-RELATED"/>
    <property type="match status" value="1"/>
</dbReference>
<name>A0A8S3W024_PARAO</name>
<dbReference type="InterPro" id="IPR004244">
    <property type="entry name" value="Transposase_22"/>
</dbReference>
<keyword evidence="3" id="KW-1185">Reference proteome</keyword>
<comment type="caution">
    <text evidence="2">The sequence shown here is derived from an EMBL/GenBank/DDBJ whole genome shotgun (WGS) entry which is preliminary data.</text>
</comment>
<accession>A0A8S3W024</accession>
<dbReference type="OrthoDB" id="7477812at2759"/>
<sequence length="314" mass="35921">MSIHRTPPKFSSNPNLSASAEVDDIFVNSRKRSQPEGDDITYRIKILEDKLDKFDQNIMETITKSLQLILASELSKITVSLATLNDTVHGLRSDNASFKESLKDINSLLTEMEKSLNYSKTRQDTFDEQLQTLRNQLQPVSDLPCHLKNLESKLAYMEQQARDCNIEIINMPDRSNENLTNTLMGIGAVIKQQILASDIVAVHRVPHADQKDTRPKNVIVKFTTRTLRDNIIAASRSSKDLNTEKLGISGPPQKIFINEHLTLKNKRLFRECRNRAKSHDYKFVWVKHGVILTRKTKNYPVLAIRSEQDLNKIK</sequence>
<dbReference type="InterPro" id="IPR057251">
    <property type="entry name" value="FP_C"/>
</dbReference>
<dbReference type="EMBL" id="CAJQZP010000008">
    <property type="protein sequence ID" value="CAG4932059.1"/>
    <property type="molecule type" value="Genomic_DNA"/>
</dbReference>
<evidence type="ECO:0000259" key="1">
    <source>
        <dbReference type="Pfam" id="PF25298"/>
    </source>
</evidence>
<organism evidence="2 3">
    <name type="scientific">Parnassius apollo</name>
    <name type="common">Apollo butterfly</name>
    <name type="synonym">Papilio apollo</name>
    <dbReference type="NCBI Taxonomy" id="110799"/>
    <lineage>
        <taxon>Eukaryota</taxon>
        <taxon>Metazoa</taxon>
        <taxon>Ecdysozoa</taxon>
        <taxon>Arthropoda</taxon>
        <taxon>Hexapoda</taxon>
        <taxon>Insecta</taxon>
        <taxon>Pterygota</taxon>
        <taxon>Neoptera</taxon>
        <taxon>Endopterygota</taxon>
        <taxon>Lepidoptera</taxon>
        <taxon>Glossata</taxon>
        <taxon>Ditrysia</taxon>
        <taxon>Papilionoidea</taxon>
        <taxon>Papilionidae</taxon>
        <taxon>Parnassiinae</taxon>
        <taxon>Parnassini</taxon>
        <taxon>Parnassius</taxon>
        <taxon>Parnassius</taxon>
    </lineage>
</organism>
<feature type="domain" description="FP protein C-terminal" evidence="1">
    <location>
        <begin position="262"/>
        <end position="314"/>
    </location>
</feature>
<gene>
    <name evidence="2" type="ORF">PAPOLLO_LOCUS495</name>
</gene>
<protein>
    <submittedName>
        <fullName evidence="2">(apollo) hypothetical protein</fullName>
    </submittedName>
</protein>
<reference evidence="2" key="1">
    <citation type="submission" date="2021-04" db="EMBL/GenBank/DDBJ databases">
        <authorList>
            <person name="Tunstrom K."/>
        </authorList>
    </citation>
    <scope>NUCLEOTIDE SEQUENCE</scope>
</reference>
<dbReference type="AlphaFoldDB" id="A0A8S3W024"/>
<evidence type="ECO:0000313" key="2">
    <source>
        <dbReference type="EMBL" id="CAG4932059.1"/>
    </source>
</evidence>